<evidence type="ECO:0000256" key="2">
    <source>
        <dbReference type="ARBA" id="ARBA00025483"/>
    </source>
</evidence>
<dbReference type="GO" id="GO:0006355">
    <property type="term" value="P:regulation of DNA-templated transcription"/>
    <property type="evidence" value="ECO:0007669"/>
    <property type="project" value="InterPro"/>
</dbReference>
<evidence type="ECO:0000256" key="1">
    <source>
        <dbReference type="ARBA" id="ARBA00012417"/>
    </source>
</evidence>
<dbReference type="InterPro" id="IPR035965">
    <property type="entry name" value="PAS-like_dom_sf"/>
</dbReference>
<proteinExistence type="predicted"/>
<gene>
    <name evidence="7" type="ORF">FDP25_08545</name>
</gene>
<dbReference type="Gene3D" id="3.30.450.20">
    <property type="entry name" value="PAS domain"/>
    <property type="match status" value="1"/>
</dbReference>
<dbReference type="PANTHER" id="PTHR30231">
    <property type="entry name" value="DNA POLYMERASE III SUBUNIT EPSILON"/>
    <property type="match status" value="1"/>
</dbReference>
<dbReference type="NCBIfam" id="TIGR00573">
    <property type="entry name" value="dnaq"/>
    <property type="match status" value="1"/>
</dbReference>
<dbReference type="GO" id="GO:0003887">
    <property type="term" value="F:DNA-directed DNA polymerase activity"/>
    <property type="evidence" value="ECO:0007669"/>
    <property type="project" value="UniProtKB-EC"/>
</dbReference>
<accession>A0A844CWE8</accession>
<dbReference type="CDD" id="cd00130">
    <property type="entry name" value="PAS"/>
    <property type="match status" value="1"/>
</dbReference>
<dbReference type="CDD" id="cd06127">
    <property type="entry name" value="DEDDh"/>
    <property type="match status" value="1"/>
</dbReference>
<dbReference type="EMBL" id="SZWE01000001">
    <property type="protein sequence ID" value="MRU15476.1"/>
    <property type="molecule type" value="Genomic_DNA"/>
</dbReference>
<dbReference type="Gene3D" id="3.30.420.10">
    <property type="entry name" value="Ribonuclease H-like superfamily/Ribonuclease H"/>
    <property type="match status" value="1"/>
</dbReference>
<evidence type="ECO:0000313" key="8">
    <source>
        <dbReference type="Proteomes" id="UP000564704"/>
    </source>
</evidence>
<protein>
    <recommendedName>
        <fullName evidence="1">DNA-directed DNA polymerase</fullName>
        <ecNumber evidence="1">2.7.7.7</ecNumber>
    </recommendedName>
</protein>
<dbReference type="OrthoDB" id="9804290at2"/>
<comment type="subunit">
    <text evidence="3">DNA polymerase III contains a core (composed of alpha, epsilon and theta chains) that associates with a tau subunit. This core dimerizes to form the POLIII' complex. PolIII' associates with the gamma complex (composed of gamma, delta, delta', psi and chi chains) and with the beta chain to form the complete DNA polymerase III complex.</text>
</comment>
<dbReference type="InterPro" id="IPR000014">
    <property type="entry name" value="PAS"/>
</dbReference>
<dbReference type="RefSeq" id="WP_154150804.1">
    <property type="nucleotide sequence ID" value="NZ_SZWE01000001.1"/>
</dbReference>
<dbReference type="InterPro" id="IPR013520">
    <property type="entry name" value="Ribonucl_H"/>
</dbReference>
<evidence type="ECO:0000259" key="6">
    <source>
        <dbReference type="PROSITE" id="PS50112"/>
    </source>
</evidence>
<comment type="function">
    <text evidence="2">DNA polymerase III is a complex, multichain enzyme responsible for most of the replicative synthesis in bacteria. The epsilon subunit contain the editing function and is a proofreading 3'-5' exonuclease.</text>
</comment>
<dbReference type="SUPFAM" id="SSF53098">
    <property type="entry name" value="Ribonuclease H-like"/>
    <property type="match status" value="1"/>
</dbReference>
<dbReference type="PROSITE" id="PS50112">
    <property type="entry name" value="PAS"/>
    <property type="match status" value="1"/>
</dbReference>
<dbReference type="InterPro" id="IPR013767">
    <property type="entry name" value="PAS_fold"/>
</dbReference>
<dbReference type="AlphaFoldDB" id="A0A844CWE8"/>
<dbReference type="GO" id="GO:0045004">
    <property type="term" value="P:DNA replication proofreading"/>
    <property type="evidence" value="ECO:0007669"/>
    <property type="project" value="TreeGrafter"/>
</dbReference>
<comment type="caution">
    <text evidence="7">The sequence shown here is derived from an EMBL/GenBank/DDBJ whole genome shotgun (WGS) entry which is preliminary data.</text>
</comment>
<dbReference type="InterPro" id="IPR012337">
    <property type="entry name" value="RNaseH-like_sf"/>
</dbReference>
<dbReference type="SMART" id="SM00479">
    <property type="entry name" value="EXOIII"/>
    <property type="match status" value="1"/>
</dbReference>
<evidence type="ECO:0000256" key="5">
    <source>
        <dbReference type="SAM" id="Phobius"/>
    </source>
</evidence>
<evidence type="ECO:0000256" key="4">
    <source>
        <dbReference type="ARBA" id="ARBA00049244"/>
    </source>
</evidence>
<dbReference type="InterPro" id="IPR006054">
    <property type="entry name" value="DnaQ"/>
</dbReference>
<dbReference type="FunFam" id="3.30.420.10:FF:000045">
    <property type="entry name" value="3'-5' exonuclease DinG"/>
    <property type="match status" value="1"/>
</dbReference>
<feature type="domain" description="PAS" evidence="6">
    <location>
        <begin position="136"/>
        <end position="172"/>
    </location>
</feature>
<dbReference type="GO" id="GO:0005829">
    <property type="term" value="C:cytosol"/>
    <property type="evidence" value="ECO:0007669"/>
    <property type="project" value="TreeGrafter"/>
</dbReference>
<feature type="transmembrane region" description="Helical" evidence="5">
    <location>
        <begin position="44"/>
        <end position="66"/>
    </location>
</feature>
<sequence length="684" mass="74640">MRERFGLRLRFALFFAALALGGVAILVGALWLGHSRNGGPVDGYILAGLAAGFGILGLTAWIGYLFDENVARPILGLASDLNTRARADVGVGIDEQQARYLGALAPAAQAIHSALSDAREAQERAIARETDHLAREKALFEALLRDLAEGVVVVTPDNRLMLFNRAAEELLGDLGLDRPLRSYLRLDPVEHAIERLNRGLARGQTEAESFLVPTVDGERFLLGRVSPVLSGEDRLGHVLIFHDATEDLQAHAERDHLFNTLMEEVRRPAAAMGAVLDVLQSDADIPLKTRATFDAAMNEELNRLFNCLRQMEERHGRITTRHWPMSKVAADDIFEGLKARVDRPVDADGGVHFLRCDGFAIMEVLARVVQGLSQDAQRLAMGLRAERHGHEVWVSLEWQGTEVRESDLDAWLKQPLSESYGAYSGRDVLEGHRTEIWSETGGYGHRIVLPLEASGAPALASGDVRPEFYDFNLPTSGGEMADRPLSELSFVVFDTETTGLAPSGGDRIVQIAGVRIVNGRILHGEVFDTLVNPGCTIPAASTKVHGINDDMVREAPDIVGAGKAFHRYCDGGVLVAHNAPFDMAFLRRDEKMIGHSFDHPVLCTVLLSAALYEHTGQHTLDALAERFGVSIPPNLRHTALGDAMATAEVFLQMIGVMEAAGIHTLGDAIAAGQRMTKIRKAQDY</sequence>
<keyword evidence="5" id="KW-0812">Transmembrane</keyword>
<feature type="transmembrane region" description="Helical" evidence="5">
    <location>
        <begin position="12"/>
        <end position="32"/>
    </location>
</feature>
<dbReference type="SUPFAM" id="SSF55785">
    <property type="entry name" value="PYP-like sensor domain (PAS domain)"/>
    <property type="match status" value="1"/>
</dbReference>
<dbReference type="Proteomes" id="UP000564704">
    <property type="component" value="Unassembled WGS sequence"/>
</dbReference>
<dbReference type="PANTHER" id="PTHR30231:SF41">
    <property type="entry name" value="DNA POLYMERASE III SUBUNIT EPSILON"/>
    <property type="match status" value="1"/>
</dbReference>
<keyword evidence="5" id="KW-1133">Transmembrane helix</keyword>
<dbReference type="EC" id="2.7.7.7" evidence="1"/>
<dbReference type="SMART" id="SM00091">
    <property type="entry name" value="PAS"/>
    <property type="match status" value="1"/>
</dbReference>
<reference evidence="7 8" key="1">
    <citation type="submission" date="2019-05" db="EMBL/GenBank/DDBJ databases">
        <title>Roseovarius bejariae sp. nov., a moderately halophylic bacterium isolated from a saline soil in Rambla Salada (Murcia).</title>
        <authorList>
            <person name="Castro D.J."/>
            <person name="Gomez-Altuve A."/>
            <person name="Reina J.C."/>
            <person name="Rodriguez M."/>
            <person name="Sampedro I."/>
            <person name="Llamas I."/>
            <person name="Martinez-Checa F."/>
        </authorList>
    </citation>
    <scope>NUCLEOTIDE SEQUENCE [LARGE SCALE GENOMIC DNA]</scope>
    <source>
        <strain evidence="7 8">A21</strain>
    </source>
</reference>
<dbReference type="Pfam" id="PF00929">
    <property type="entry name" value="RNase_T"/>
    <property type="match status" value="1"/>
</dbReference>
<dbReference type="GO" id="GO:0003677">
    <property type="term" value="F:DNA binding"/>
    <property type="evidence" value="ECO:0007669"/>
    <property type="project" value="InterPro"/>
</dbReference>
<dbReference type="Pfam" id="PF00989">
    <property type="entry name" value="PAS"/>
    <property type="match status" value="1"/>
</dbReference>
<keyword evidence="5" id="KW-0472">Membrane</keyword>
<dbReference type="GO" id="GO:0008408">
    <property type="term" value="F:3'-5' exonuclease activity"/>
    <property type="evidence" value="ECO:0007669"/>
    <property type="project" value="TreeGrafter"/>
</dbReference>
<name>A0A844CWE8_9RHOB</name>
<organism evidence="7 8">
    <name type="scientific">Roseovarius bejariae</name>
    <dbReference type="NCBI Taxonomy" id="2576383"/>
    <lineage>
        <taxon>Bacteria</taxon>
        <taxon>Pseudomonadati</taxon>
        <taxon>Pseudomonadota</taxon>
        <taxon>Alphaproteobacteria</taxon>
        <taxon>Rhodobacterales</taxon>
        <taxon>Roseobacteraceae</taxon>
        <taxon>Roseovarius</taxon>
    </lineage>
</organism>
<comment type="catalytic activity">
    <reaction evidence="4">
        <text>DNA(n) + a 2'-deoxyribonucleoside 5'-triphosphate = DNA(n+1) + diphosphate</text>
        <dbReference type="Rhea" id="RHEA:22508"/>
        <dbReference type="Rhea" id="RHEA-COMP:17339"/>
        <dbReference type="Rhea" id="RHEA-COMP:17340"/>
        <dbReference type="ChEBI" id="CHEBI:33019"/>
        <dbReference type="ChEBI" id="CHEBI:61560"/>
        <dbReference type="ChEBI" id="CHEBI:173112"/>
        <dbReference type="EC" id="2.7.7.7"/>
    </reaction>
</comment>
<dbReference type="InterPro" id="IPR036397">
    <property type="entry name" value="RNaseH_sf"/>
</dbReference>
<keyword evidence="8" id="KW-1185">Reference proteome</keyword>
<evidence type="ECO:0000313" key="7">
    <source>
        <dbReference type="EMBL" id="MRU15476.1"/>
    </source>
</evidence>
<evidence type="ECO:0000256" key="3">
    <source>
        <dbReference type="ARBA" id="ARBA00026073"/>
    </source>
</evidence>